<dbReference type="AlphaFoldDB" id="A0AA39UQN4"/>
<keyword evidence="3" id="KW-1185">Reference proteome</keyword>
<proteinExistence type="predicted"/>
<evidence type="ECO:0000313" key="3">
    <source>
        <dbReference type="Proteomes" id="UP001175228"/>
    </source>
</evidence>
<protein>
    <submittedName>
        <fullName evidence="2">Uncharacterized protein</fullName>
    </submittedName>
</protein>
<feature type="compositionally biased region" description="Basic and acidic residues" evidence="1">
    <location>
        <begin position="131"/>
        <end position="156"/>
    </location>
</feature>
<accession>A0AA39UQN4</accession>
<feature type="region of interest" description="Disordered" evidence="1">
    <location>
        <begin position="114"/>
        <end position="156"/>
    </location>
</feature>
<evidence type="ECO:0000256" key="1">
    <source>
        <dbReference type="SAM" id="MobiDB-lite"/>
    </source>
</evidence>
<name>A0AA39UQN4_9AGAR</name>
<sequence>MAQNSRWDATLAVADLPPPGPSYYAARRALWLTPPSNPNQTRANKERLAITQQKKLTDLVNDPSKAQTESGWNEGIRLVWEGLSSGRKLTISMPLSLIIKITHAAWIRDNTWPSGAMAPEPDDELPIELPEGTRDQQRGCRMEKSTGAAREKYERP</sequence>
<dbReference type="EMBL" id="JAUEPU010000011">
    <property type="protein sequence ID" value="KAK0498583.1"/>
    <property type="molecule type" value="Genomic_DNA"/>
</dbReference>
<dbReference type="Proteomes" id="UP001175228">
    <property type="component" value="Unassembled WGS sequence"/>
</dbReference>
<comment type="caution">
    <text evidence="2">The sequence shown here is derived from an EMBL/GenBank/DDBJ whole genome shotgun (WGS) entry which is preliminary data.</text>
</comment>
<evidence type="ECO:0000313" key="2">
    <source>
        <dbReference type="EMBL" id="KAK0498583.1"/>
    </source>
</evidence>
<reference evidence="2" key="1">
    <citation type="submission" date="2023-06" db="EMBL/GenBank/DDBJ databases">
        <authorList>
            <consortium name="Lawrence Berkeley National Laboratory"/>
            <person name="Ahrendt S."/>
            <person name="Sahu N."/>
            <person name="Indic B."/>
            <person name="Wong-Bajracharya J."/>
            <person name="Merenyi Z."/>
            <person name="Ke H.-M."/>
            <person name="Monk M."/>
            <person name="Kocsube S."/>
            <person name="Drula E."/>
            <person name="Lipzen A."/>
            <person name="Balint B."/>
            <person name="Henrissat B."/>
            <person name="Andreopoulos B."/>
            <person name="Martin F.M."/>
            <person name="Harder C.B."/>
            <person name="Rigling D."/>
            <person name="Ford K.L."/>
            <person name="Foster G.D."/>
            <person name="Pangilinan J."/>
            <person name="Papanicolaou A."/>
            <person name="Barry K."/>
            <person name="LaButti K."/>
            <person name="Viragh M."/>
            <person name="Koriabine M."/>
            <person name="Yan M."/>
            <person name="Riley R."/>
            <person name="Champramary S."/>
            <person name="Plett K.L."/>
            <person name="Tsai I.J."/>
            <person name="Slot J."/>
            <person name="Sipos G."/>
            <person name="Plett J."/>
            <person name="Nagy L.G."/>
            <person name="Grigoriev I.V."/>
        </authorList>
    </citation>
    <scope>NUCLEOTIDE SEQUENCE</scope>
    <source>
        <strain evidence="2">HWK02</strain>
    </source>
</reference>
<organism evidence="2 3">
    <name type="scientific">Armillaria luteobubalina</name>
    <dbReference type="NCBI Taxonomy" id="153913"/>
    <lineage>
        <taxon>Eukaryota</taxon>
        <taxon>Fungi</taxon>
        <taxon>Dikarya</taxon>
        <taxon>Basidiomycota</taxon>
        <taxon>Agaricomycotina</taxon>
        <taxon>Agaricomycetes</taxon>
        <taxon>Agaricomycetidae</taxon>
        <taxon>Agaricales</taxon>
        <taxon>Marasmiineae</taxon>
        <taxon>Physalacriaceae</taxon>
        <taxon>Armillaria</taxon>
    </lineage>
</organism>
<gene>
    <name evidence="2" type="ORF">EDD18DRAFT_1104102</name>
</gene>